<dbReference type="GO" id="GO:0005886">
    <property type="term" value="C:plasma membrane"/>
    <property type="evidence" value="ECO:0007669"/>
    <property type="project" value="UniProtKB-SubCell"/>
</dbReference>
<evidence type="ECO:0000256" key="7">
    <source>
        <dbReference type="HAMAP-Rule" id="MF_01147"/>
    </source>
</evidence>
<feature type="transmembrane region" description="Helical" evidence="7">
    <location>
        <begin position="234"/>
        <end position="253"/>
    </location>
</feature>
<feature type="transmembrane region" description="Helical" evidence="7">
    <location>
        <begin position="211"/>
        <end position="228"/>
    </location>
</feature>
<evidence type="ECO:0000313" key="9">
    <source>
        <dbReference type="Proteomes" id="UP000018679"/>
    </source>
</evidence>
<comment type="catalytic activity">
    <reaction evidence="7">
        <text>L-cysteinyl-[prolipoprotein] + a 1,2-diacyl-sn-glycero-3-phospho-(1'-sn-glycerol) = an S-1,2-diacyl-sn-glyceryl-L-cysteinyl-[prolipoprotein] + sn-glycerol 1-phosphate + H(+)</text>
        <dbReference type="Rhea" id="RHEA:56712"/>
        <dbReference type="Rhea" id="RHEA-COMP:14679"/>
        <dbReference type="Rhea" id="RHEA-COMP:14680"/>
        <dbReference type="ChEBI" id="CHEBI:15378"/>
        <dbReference type="ChEBI" id="CHEBI:29950"/>
        <dbReference type="ChEBI" id="CHEBI:57685"/>
        <dbReference type="ChEBI" id="CHEBI:64716"/>
        <dbReference type="ChEBI" id="CHEBI:140658"/>
        <dbReference type="EC" id="2.5.1.145"/>
    </reaction>
</comment>
<gene>
    <name evidence="7 8" type="primary">lgt</name>
    <name evidence="8" type="ORF">L566_0450</name>
</gene>
<evidence type="ECO:0000256" key="3">
    <source>
        <dbReference type="ARBA" id="ARBA00022679"/>
    </source>
</evidence>
<dbReference type="Proteomes" id="UP000018679">
    <property type="component" value="Unassembled WGS sequence"/>
</dbReference>
<comment type="subcellular location">
    <subcellularLocation>
        <location evidence="7">Cell membrane</location>
        <topology evidence="7">Multi-pass membrane protein</topology>
    </subcellularLocation>
</comment>
<evidence type="ECO:0000256" key="5">
    <source>
        <dbReference type="ARBA" id="ARBA00022989"/>
    </source>
</evidence>
<dbReference type="GO" id="GO:0008961">
    <property type="term" value="F:phosphatidylglycerol-prolipoprotein diacylglyceryl transferase activity"/>
    <property type="evidence" value="ECO:0007669"/>
    <property type="project" value="UniProtKB-UniRule"/>
</dbReference>
<dbReference type="EMBL" id="AXSB02000007">
    <property type="protein sequence ID" value="ETH32080.1"/>
    <property type="molecule type" value="Genomic_DNA"/>
</dbReference>
<dbReference type="GO" id="GO:0042158">
    <property type="term" value="P:lipoprotein biosynthetic process"/>
    <property type="evidence" value="ECO:0007669"/>
    <property type="project" value="UniProtKB-UniRule"/>
</dbReference>
<keyword evidence="3 7" id="KW-0808">Transferase</keyword>
<keyword evidence="4 7" id="KW-0812">Transmembrane</keyword>
<comment type="similarity">
    <text evidence="1 7">Belongs to the Lgt family.</text>
</comment>
<name>A0AAI9J3H9_BORPT</name>
<evidence type="ECO:0000256" key="6">
    <source>
        <dbReference type="ARBA" id="ARBA00023136"/>
    </source>
</evidence>
<evidence type="ECO:0000256" key="1">
    <source>
        <dbReference type="ARBA" id="ARBA00007150"/>
    </source>
</evidence>
<feature type="transmembrane region" description="Helical" evidence="7">
    <location>
        <begin position="265"/>
        <end position="290"/>
    </location>
</feature>
<comment type="function">
    <text evidence="7">Catalyzes the transfer of the diacylglyceryl group from phosphatidylglycerol to the sulfhydryl group of the N-terminal cysteine of a prolipoprotein, the first step in the formation of mature lipoproteins.</text>
</comment>
<evidence type="ECO:0000256" key="2">
    <source>
        <dbReference type="ARBA" id="ARBA00022475"/>
    </source>
</evidence>
<feature type="transmembrane region" description="Helical" evidence="7">
    <location>
        <begin position="92"/>
        <end position="112"/>
    </location>
</feature>
<dbReference type="InterPro" id="IPR001640">
    <property type="entry name" value="Lgt"/>
</dbReference>
<keyword evidence="2 7" id="KW-1003">Cell membrane</keyword>
<evidence type="ECO:0000256" key="4">
    <source>
        <dbReference type="ARBA" id="ARBA00022692"/>
    </source>
</evidence>
<dbReference type="PANTHER" id="PTHR30589:SF0">
    <property type="entry name" value="PHOSPHATIDYLGLYCEROL--PROLIPOPROTEIN DIACYLGLYCERYL TRANSFERASE"/>
    <property type="match status" value="1"/>
</dbReference>
<organism evidence="8 9">
    <name type="scientific">Bordetella pertussis CHLA-26</name>
    <dbReference type="NCBI Taxonomy" id="1331284"/>
    <lineage>
        <taxon>Bacteria</taxon>
        <taxon>Pseudomonadati</taxon>
        <taxon>Pseudomonadota</taxon>
        <taxon>Betaproteobacteria</taxon>
        <taxon>Burkholderiales</taxon>
        <taxon>Alcaligenaceae</taxon>
        <taxon>Bordetella</taxon>
    </lineage>
</organism>
<feature type="binding site" evidence="7">
    <location>
        <position position="175"/>
    </location>
    <ligand>
        <name>a 1,2-diacyl-sn-glycero-3-phospho-(1'-sn-glycerol)</name>
        <dbReference type="ChEBI" id="CHEBI:64716"/>
    </ligand>
</feature>
<keyword evidence="5 7" id="KW-1133">Transmembrane helix</keyword>
<dbReference type="PANTHER" id="PTHR30589">
    <property type="entry name" value="PROLIPOPROTEIN DIACYLGLYCERYL TRANSFERASE"/>
    <property type="match status" value="1"/>
</dbReference>
<comment type="caution">
    <text evidence="8">The sequence shown here is derived from an EMBL/GenBank/DDBJ whole genome shotgun (WGS) entry which is preliminary data.</text>
</comment>
<reference evidence="8 9" key="1">
    <citation type="journal article" date="2013" name="Genome Announc.">
        <title>Genome Sequences of 28 Bordetella pertussis U.S. Outbreak Strains Dating from 2010 to 2012.</title>
        <authorList>
            <person name="Harvill E.T."/>
            <person name="Goodfield L.L."/>
            <person name="Ivanov Y."/>
            <person name="Meyer J.A."/>
            <person name="Newth C."/>
            <person name="Cassiday P."/>
            <person name="Tondella M.L."/>
            <person name="Liao P."/>
            <person name="Zimmerman J."/>
            <person name="Meert K."/>
            <person name="Wessel D."/>
            <person name="Berger J."/>
            <person name="Dean J.M."/>
            <person name="Holubkov R."/>
            <person name="Burr J."/>
            <person name="Liu T."/>
            <person name="Brinkac L."/>
            <person name="Kim M."/>
            <person name="Losada L."/>
        </authorList>
    </citation>
    <scope>NUCLEOTIDE SEQUENCE [LARGE SCALE GENOMIC DNA]</scope>
    <source>
        <strain evidence="8 9">CHLA-26</strain>
    </source>
</reference>
<dbReference type="HAMAP" id="MF_01147">
    <property type="entry name" value="Lgt"/>
    <property type="match status" value="1"/>
</dbReference>
<feature type="transmembrane region" description="Helical" evidence="7">
    <location>
        <begin position="54"/>
        <end position="72"/>
    </location>
</feature>
<accession>A0AAI9J3H9</accession>
<dbReference type="AlphaFoldDB" id="A0AAI9J3H9"/>
<dbReference type="NCBIfam" id="TIGR00544">
    <property type="entry name" value="lgt"/>
    <property type="match status" value="1"/>
</dbReference>
<dbReference type="EC" id="2.5.1.145" evidence="7"/>
<keyword evidence="8" id="KW-0328">Glycosyltransferase</keyword>
<dbReference type="Pfam" id="PF01790">
    <property type="entry name" value="LGT"/>
    <property type="match status" value="1"/>
</dbReference>
<proteinExistence type="inferred from homology"/>
<protein>
    <recommendedName>
        <fullName evidence="7">Phosphatidylglycerol--prolipoprotein diacylglyceryl transferase</fullName>
        <ecNumber evidence="7">2.5.1.145</ecNumber>
    </recommendedName>
</protein>
<sequence length="297" mass="33177">MRRPMPGQPDRCRKAALRNNTLAGYYRTSSCARRNMLQYPQIDPVALRIGPLAIHWYGLMYLIGFALVYAFGRRRITSGHTTSMTVRDLEDLIFYSVLGVVLGGRLGYVLFYKPAHYLANPLEIFYLWEGGMSFHGGLIGVIVVMLLFAHKKRLGFFTVSDFIAPLIPLGLAAGRLGNFINGELWGRPTDVPWAMIFPQSGDGLPRHPSQLYELGLEGIVLFALLWWYSSKPRAAGQVSAMFLMGYGAFRFLVEFTREPDNFLGLLAAGLSMGQWLSIPMVLAGAGLYLFTARPPSR</sequence>
<keyword evidence="6 7" id="KW-0472">Membrane</keyword>
<dbReference type="PROSITE" id="PS01311">
    <property type="entry name" value="LGT"/>
    <property type="match status" value="1"/>
</dbReference>
<feature type="transmembrane region" description="Helical" evidence="7">
    <location>
        <begin position="132"/>
        <end position="149"/>
    </location>
</feature>
<evidence type="ECO:0000313" key="8">
    <source>
        <dbReference type="EMBL" id="ETH32080.1"/>
    </source>
</evidence>
<comment type="pathway">
    <text evidence="7">Protein modification; lipoprotein biosynthesis (diacylglyceryl transfer).</text>
</comment>